<evidence type="ECO:0000259" key="1">
    <source>
        <dbReference type="Pfam" id="PF14493"/>
    </source>
</evidence>
<dbReference type="EMBL" id="RYYR01000005">
    <property type="protein sequence ID" value="RUL55063.1"/>
    <property type="molecule type" value="Genomic_DNA"/>
</dbReference>
<dbReference type="AlphaFoldDB" id="A0A3S0P5B1"/>
<dbReference type="RefSeq" id="WP_126657913.1">
    <property type="nucleotide sequence ID" value="NZ_RYYR01000005.1"/>
</dbReference>
<dbReference type="PIRSF" id="PIRSF021350">
    <property type="entry name" value="UCP021350"/>
    <property type="match status" value="1"/>
</dbReference>
<reference evidence="2 3" key="1">
    <citation type="submission" date="2018-12" db="EMBL/GenBank/DDBJ databases">
        <title>Lysinibacillus antri sp. nov., isolated from a cave soil.</title>
        <authorList>
            <person name="Narsing Rao M.P."/>
            <person name="Zhang H."/>
            <person name="Dong Z.-Y."/>
            <person name="Niu X.-K."/>
            <person name="Zhang K."/>
            <person name="Fang B.-Z."/>
            <person name="Kang Y.-Q."/>
            <person name="Xiao M."/>
            <person name="Li W.-J."/>
        </authorList>
    </citation>
    <scope>NUCLEOTIDE SEQUENCE [LARGE SCALE GENOMIC DNA]</scope>
    <source>
        <strain evidence="2 3">SYSU K30002</strain>
    </source>
</reference>
<proteinExistence type="predicted"/>
<keyword evidence="3" id="KW-1185">Reference proteome</keyword>
<name>A0A3S0P5B1_9BACI</name>
<evidence type="ECO:0000313" key="3">
    <source>
        <dbReference type="Proteomes" id="UP000287910"/>
    </source>
</evidence>
<protein>
    <submittedName>
        <fullName evidence="2">Recombinase RecQ</fullName>
    </submittedName>
</protein>
<dbReference type="InterPro" id="IPR029491">
    <property type="entry name" value="Helicase_HTH"/>
</dbReference>
<dbReference type="Proteomes" id="UP000287910">
    <property type="component" value="Unassembled WGS sequence"/>
</dbReference>
<evidence type="ECO:0000313" key="2">
    <source>
        <dbReference type="EMBL" id="RUL55063.1"/>
    </source>
</evidence>
<feature type="domain" description="Helicase Helix-turn-helix" evidence="1">
    <location>
        <begin position="251"/>
        <end position="338"/>
    </location>
</feature>
<organism evidence="2 3">
    <name type="scientific">Lysinibacillus antri</name>
    <dbReference type="NCBI Taxonomy" id="2498145"/>
    <lineage>
        <taxon>Bacteria</taxon>
        <taxon>Bacillati</taxon>
        <taxon>Bacillota</taxon>
        <taxon>Bacilli</taxon>
        <taxon>Bacillales</taxon>
        <taxon>Bacillaceae</taxon>
        <taxon>Lysinibacillus</taxon>
    </lineage>
</organism>
<dbReference type="InterPro" id="IPR008308">
    <property type="entry name" value="YpbB-like"/>
</dbReference>
<gene>
    <name evidence="2" type="ORF">EK386_04880</name>
</gene>
<comment type="caution">
    <text evidence="2">The sequence shown here is derived from an EMBL/GenBank/DDBJ whole genome shotgun (WGS) entry which is preliminary data.</text>
</comment>
<sequence>MIFRQILLQIFHKFKQERTISAPFHLLRGKRSGQTIQDVGIFQLHMYFGILPKLSRKTYDEEISKLIEEQYMTVSDEGYYILTAKAKEMNQTVDLPFNGWQYRGNEHLFFARLSLVIQSLSHKAYNQMSFLPIQKDPQVQEWVRKFLISHHYQERDLQQQLYEEIIVSLEQAPIEQHAKVIVMKRLTGYKIAGYTWQQLSIYENKSEMDIQFIYIACLHAWLNGITDKESQFPLLAAIAEQVRVAMPLSGSAYQTAQLFQQGYSIEQISQYRKLKRSTIEDHIVEIAMNNPRFDIRSFITEEEIHQVVNAVDDYNTRKLKILHEVMPNLSYFQIRLVLARGETV</sequence>
<dbReference type="Pfam" id="PF14493">
    <property type="entry name" value="HTH_40"/>
    <property type="match status" value="1"/>
</dbReference>
<accession>A0A3S0P5B1</accession>